<evidence type="ECO:0000313" key="4">
    <source>
        <dbReference type="Proteomes" id="UP001529510"/>
    </source>
</evidence>
<keyword evidence="2" id="KW-0812">Transmembrane</keyword>
<accession>A0ABD0NMP2</accession>
<keyword evidence="2" id="KW-1133">Transmembrane helix</keyword>
<gene>
    <name evidence="3" type="ORF">M9458_042348</name>
</gene>
<feature type="non-terminal residue" evidence="3">
    <location>
        <position position="1"/>
    </location>
</feature>
<feature type="transmembrane region" description="Helical" evidence="2">
    <location>
        <begin position="87"/>
        <end position="106"/>
    </location>
</feature>
<feature type="region of interest" description="Disordered" evidence="1">
    <location>
        <begin position="32"/>
        <end position="63"/>
    </location>
</feature>
<reference evidence="3 4" key="1">
    <citation type="submission" date="2024-05" db="EMBL/GenBank/DDBJ databases">
        <title>Genome sequencing and assembly of Indian major carp, Cirrhinus mrigala (Hamilton, 1822).</title>
        <authorList>
            <person name="Mohindra V."/>
            <person name="Chowdhury L.M."/>
            <person name="Lal K."/>
            <person name="Jena J.K."/>
        </authorList>
    </citation>
    <scope>NUCLEOTIDE SEQUENCE [LARGE SCALE GENOMIC DNA]</scope>
    <source>
        <strain evidence="3">CM1030</strain>
        <tissue evidence="3">Blood</tissue>
    </source>
</reference>
<keyword evidence="2" id="KW-0472">Membrane</keyword>
<evidence type="ECO:0000256" key="1">
    <source>
        <dbReference type="SAM" id="MobiDB-lite"/>
    </source>
</evidence>
<name>A0ABD0NMP2_CIRMR</name>
<comment type="caution">
    <text evidence="3">The sequence shown here is derived from an EMBL/GenBank/DDBJ whole genome shotgun (WGS) entry which is preliminary data.</text>
</comment>
<protein>
    <submittedName>
        <fullName evidence="3">Uncharacterized protein</fullName>
    </submittedName>
</protein>
<dbReference type="AlphaFoldDB" id="A0ABD0NMP2"/>
<organism evidence="3 4">
    <name type="scientific">Cirrhinus mrigala</name>
    <name type="common">Mrigala</name>
    <dbReference type="NCBI Taxonomy" id="683832"/>
    <lineage>
        <taxon>Eukaryota</taxon>
        <taxon>Metazoa</taxon>
        <taxon>Chordata</taxon>
        <taxon>Craniata</taxon>
        <taxon>Vertebrata</taxon>
        <taxon>Euteleostomi</taxon>
        <taxon>Actinopterygii</taxon>
        <taxon>Neopterygii</taxon>
        <taxon>Teleostei</taxon>
        <taxon>Ostariophysi</taxon>
        <taxon>Cypriniformes</taxon>
        <taxon>Cyprinidae</taxon>
        <taxon>Labeoninae</taxon>
        <taxon>Labeonini</taxon>
        <taxon>Cirrhinus</taxon>
    </lineage>
</organism>
<dbReference type="EMBL" id="JAMKFB020000021">
    <property type="protein sequence ID" value="KAL0162952.1"/>
    <property type="molecule type" value="Genomic_DNA"/>
</dbReference>
<feature type="compositionally biased region" description="Basic and acidic residues" evidence="1">
    <location>
        <begin position="32"/>
        <end position="43"/>
    </location>
</feature>
<proteinExistence type="predicted"/>
<feature type="non-terminal residue" evidence="3">
    <location>
        <position position="108"/>
    </location>
</feature>
<evidence type="ECO:0000313" key="3">
    <source>
        <dbReference type="EMBL" id="KAL0162952.1"/>
    </source>
</evidence>
<evidence type="ECO:0000256" key="2">
    <source>
        <dbReference type="SAM" id="Phobius"/>
    </source>
</evidence>
<dbReference type="Proteomes" id="UP001529510">
    <property type="component" value="Unassembled WGS sequence"/>
</dbReference>
<sequence>TAAALPPPSITLRYWPARTGFIIPVSRMRETLTQRADERDSRRTSGLSLREGPVTEATGTHGTCMRAAHLGTQERSAVMMGRFGKKGWYSCFGFLAVMVLLLPYAMAR</sequence>
<keyword evidence="4" id="KW-1185">Reference proteome</keyword>